<keyword evidence="1 4" id="KW-0812">Transmembrane</keyword>
<name>F4L2P6_HALH1</name>
<evidence type="ECO:0000256" key="3">
    <source>
        <dbReference type="ARBA" id="ARBA00023136"/>
    </source>
</evidence>
<dbReference type="RefSeq" id="WP_013763174.1">
    <property type="nucleotide sequence ID" value="NC_015510.1"/>
</dbReference>
<dbReference type="KEGG" id="hhy:Halhy_0702"/>
<evidence type="ECO:0000256" key="2">
    <source>
        <dbReference type="ARBA" id="ARBA00022989"/>
    </source>
</evidence>
<reference evidence="6 7" key="1">
    <citation type="journal article" date="2011" name="Stand. Genomic Sci.">
        <title>Complete genome sequence of Haliscomenobacter hydrossis type strain (O).</title>
        <authorList>
            <consortium name="US DOE Joint Genome Institute (JGI-PGF)"/>
            <person name="Daligault H."/>
            <person name="Lapidus A."/>
            <person name="Zeytun A."/>
            <person name="Nolan M."/>
            <person name="Lucas S."/>
            <person name="Del Rio T.G."/>
            <person name="Tice H."/>
            <person name="Cheng J.F."/>
            <person name="Tapia R."/>
            <person name="Han C."/>
            <person name="Goodwin L."/>
            <person name="Pitluck S."/>
            <person name="Liolios K."/>
            <person name="Pagani I."/>
            <person name="Ivanova N."/>
            <person name="Huntemann M."/>
            <person name="Mavromatis K."/>
            <person name="Mikhailova N."/>
            <person name="Pati A."/>
            <person name="Chen A."/>
            <person name="Palaniappan K."/>
            <person name="Land M."/>
            <person name="Hauser L."/>
            <person name="Brambilla E.M."/>
            <person name="Rohde M."/>
            <person name="Verbarg S."/>
            <person name="Goker M."/>
            <person name="Bristow J."/>
            <person name="Eisen J.A."/>
            <person name="Markowitz V."/>
            <person name="Hugenholtz P."/>
            <person name="Kyrpides N.C."/>
            <person name="Klenk H.P."/>
            <person name="Woyke T."/>
        </authorList>
    </citation>
    <scope>NUCLEOTIDE SEQUENCE [LARGE SCALE GENOMIC DNA]</scope>
    <source>
        <strain evidence="7">ATCC 27775 / DSM 1100 / LMG 10767 / O</strain>
    </source>
</reference>
<feature type="transmembrane region" description="Helical" evidence="4">
    <location>
        <begin position="377"/>
        <end position="398"/>
    </location>
</feature>
<dbReference type="eggNOG" id="COG2271">
    <property type="taxonomic scope" value="Bacteria"/>
</dbReference>
<keyword evidence="2 4" id="KW-1133">Transmembrane helix</keyword>
<evidence type="ECO:0000313" key="6">
    <source>
        <dbReference type="EMBL" id="AEE48610.1"/>
    </source>
</evidence>
<dbReference type="SUPFAM" id="SSF103473">
    <property type="entry name" value="MFS general substrate transporter"/>
    <property type="match status" value="1"/>
</dbReference>
<sequence length="402" mass="42541">MKQTIFYGWRIVLVALIGQFLSVGSLLVYCFGVFVKPLAEAFKTDRGSISLAVSLVSVGVALGSPIAGRLIDKLGGKKVITYALIGMSLCLFALSRVNGPIISLYIFYFLGGFIGSGNSPLAYSRIVANWFNQHRALAIGLGNAGVGLGALLIPILGQYLIQSADWRQVYIILSLACVLIALPIVSLFLKNTPEELGLKPLGIIDISSQPSSAISIGAAAATRTFWLLSLSILCVAISCTGIMTHLAAMLTDRGLSPQIAAFAISLFGGASLLGRIANGFLADRFHPSLVAAGIFSGAAIGILLLWLYPTGFTVYLATVMIGLAMGAESDIMPYMVSRYFGMRSMGTVYGFVFSAYTVGAALGPLLFGIGFDQTGSYQFSLLIGLGLMILAIALMWLLKGKE</sequence>
<accession>F4L2P6</accession>
<dbReference type="InterPro" id="IPR011701">
    <property type="entry name" value="MFS"/>
</dbReference>
<feature type="transmembrane region" description="Helical" evidence="4">
    <location>
        <begin position="169"/>
        <end position="189"/>
    </location>
</feature>
<dbReference type="GO" id="GO:0022857">
    <property type="term" value="F:transmembrane transporter activity"/>
    <property type="evidence" value="ECO:0007669"/>
    <property type="project" value="InterPro"/>
</dbReference>
<dbReference type="InterPro" id="IPR050327">
    <property type="entry name" value="Proton-linked_MCT"/>
</dbReference>
<dbReference type="OrthoDB" id="9807274at2"/>
<dbReference type="PANTHER" id="PTHR11360:SF284">
    <property type="entry name" value="EG:103B4.3 PROTEIN-RELATED"/>
    <property type="match status" value="1"/>
</dbReference>
<dbReference type="AlphaFoldDB" id="F4L2P6"/>
<dbReference type="Pfam" id="PF07690">
    <property type="entry name" value="MFS_1"/>
    <property type="match status" value="1"/>
</dbReference>
<feature type="transmembrane region" description="Helical" evidence="4">
    <location>
        <begin position="12"/>
        <end position="35"/>
    </location>
</feature>
<dbReference type="PANTHER" id="PTHR11360">
    <property type="entry name" value="MONOCARBOXYLATE TRANSPORTER"/>
    <property type="match status" value="1"/>
</dbReference>
<feature type="transmembrane region" description="Helical" evidence="4">
    <location>
        <begin position="348"/>
        <end position="371"/>
    </location>
</feature>
<dbReference type="CDD" id="cd17355">
    <property type="entry name" value="MFS_YcxA_like"/>
    <property type="match status" value="1"/>
</dbReference>
<dbReference type="InterPro" id="IPR036259">
    <property type="entry name" value="MFS_trans_sf"/>
</dbReference>
<evidence type="ECO:0000259" key="5">
    <source>
        <dbReference type="PROSITE" id="PS50850"/>
    </source>
</evidence>
<dbReference type="HOGENOM" id="CLU_001265_59_9_10"/>
<organism evidence="6 7">
    <name type="scientific">Haliscomenobacter hydrossis (strain ATCC 27775 / DSM 1100 / LMG 10767 / O)</name>
    <dbReference type="NCBI Taxonomy" id="760192"/>
    <lineage>
        <taxon>Bacteria</taxon>
        <taxon>Pseudomonadati</taxon>
        <taxon>Bacteroidota</taxon>
        <taxon>Saprospiria</taxon>
        <taxon>Saprospirales</taxon>
        <taxon>Haliscomenobacteraceae</taxon>
        <taxon>Haliscomenobacter</taxon>
    </lineage>
</organism>
<feature type="domain" description="Major facilitator superfamily (MFS) profile" evidence="5">
    <location>
        <begin position="11"/>
        <end position="402"/>
    </location>
</feature>
<protein>
    <submittedName>
        <fullName evidence="6">Major facilitator superfamily MFS_1</fullName>
    </submittedName>
</protein>
<proteinExistence type="predicted"/>
<keyword evidence="7" id="KW-1185">Reference proteome</keyword>
<dbReference type="STRING" id="760192.Halhy_0702"/>
<gene>
    <name evidence="6" type="ordered locus">Halhy_0702</name>
</gene>
<evidence type="ECO:0000313" key="7">
    <source>
        <dbReference type="Proteomes" id="UP000008461"/>
    </source>
</evidence>
<dbReference type="Proteomes" id="UP000008461">
    <property type="component" value="Chromosome"/>
</dbReference>
<feature type="transmembrane region" description="Helical" evidence="4">
    <location>
        <begin position="259"/>
        <end position="277"/>
    </location>
</feature>
<evidence type="ECO:0000256" key="1">
    <source>
        <dbReference type="ARBA" id="ARBA00022692"/>
    </source>
</evidence>
<dbReference type="Gene3D" id="1.20.1250.20">
    <property type="entry name" value="MFS general substrate transporter like domains"/>
    <property type="match status" value="2"/>
</dbReference>
<feature type="transmembrane region" description="Helical" evidence="4">
    <location>
        <begin position="289"/>
        <end position="308"/>
    </location>
</feature>
<feature type="transmembrane region" description="Helical" evidence="4">
    <location>
        <begin position="136"/>
        <end position="157"/>
    </location>
</feature>
<evidence type="ECO:0000256" key="4">
    <source>
        <dbReference type="SAM" id="Phobius"/>
    </source>
</evidence>
<dbReference type="PROSITE" id="PS50850">
    <property type="entry name" value="MFS"/>
    <property type="match status" value="1"/>
</dbReference>
<dbReference type="InterPro" id="IPR020846">
    <property type="entry name" value="MFS_dom"/>
</dbReference>
<feature type="transmembrane region" description="Helical" evidence="4">
    <location>
        <begin position="225"/>
        <end position="247"/>
    </location>
</feature>
<feature type="transmembrane region" description="Helical" evidence="4">
    <location>
        <begin position="79"/>
        <end position="95"/>
    </location>
</feature>
<reference key="2">
    <citation type="submission" date="2011-04" db="EMBL/GenBank/DDBJ databases">
        <title>Complete sequence of chromosome of Haliscomenobacter hydrossis DSM 1100.</title>
        <authorList>
            <consortium name="US DOE Joint Genome Institute (JGI-PGF)"/>
            <person name="Lucas S."/>
            <person name="Han J."/>
            <person name="Lapidus A."/>
            <person name="Bruce D."/>
            <person name="Goodwin L."/>
            <person name="Pitluck S."/>
            <person name="Peters L."/>
            <person name="Kyrpides N."/>
            <person name="Mavromatis K."/>
            <person name="Ivanova N."/>
            <person name="Ovchinnikova G."/>
            <person name="Pagani I."/>
            <person name="Daligault H."/>
            <person name="Detter J.C."/>
            <person name="Han C."/>
            <person name="Land M."/>
            <person name="Hauser L."/>
            <person name="Markowitz V."/>
            <person name="Cheng J.-F."/>
            <person name="Hugenholtz P."/>
            <person name="Woyke T."/>
            <person name="Wu D."/>
            <person name="Verbarg S."/>
            <person name="Frueling A."/>
            <person name="Brambilla E."/>
            <person name="Klenk H.-P."/>
            <person name="Eisen J.A."/>
        </authorList>
    </citation>
    <scope>NUCLEOTIDE SEQUENCE</scope>
    <source>
        <strain>DSM 1100</strain>
    </source>
</reference>
<keyword evidence="3 4" id="KW-0472">Membrane</keyword>
<feature type="transmembrane region" description="Helical" evidence="4">
    <location>
        <begin position="101"/>
        <end position="124"/>
    </location>
</feature>
<feature type="transmembrane region" description="Helical" evidence="4">
    <location>
        <begin position="314"/>
        <end position="336"/>
    </location>
</feature>
<dbReference type="EMBL" id="CP002691">
    <property type="protein sequence ID" value="AEE48610.1"/>
    <property type="molecule type" value="Genomic_DNA"/>
</dbReference>
<feature type="transmembrane region" description="Helical" evidence="4">
    <location>
        <begin position="47"/>
        <end position="67"/>
    </location>
</feature>